<reference evidence="2" key="1">
    <citation type="submission" date="2019-10" db="EMBL/GenBank/DDBJ databases">
        <title>Streptomyces sp. nov., a novel actinobacterium isolated from alkaline environment.</title>
        <authorList>
            <person name="Golinska P."/>
        </authorList>
    </citation>
    <scope>NUCLEOTIDE SEQUENCE [LARGE SCALE GENOMIC DNA]</scope>
    <source>
        <strain evidence="2">DSM 42108</strain>
    </source>
</reference>
<dbReference type="RefSeq" id="WP_182663704.1">
    <property type="nucleotide sequence ID" value="NZ_VKHS01000265.1"/>
</dbReference>
<protein>
    <submittedName>
        <fullName evidence="1">DUF2993 domain-containing protein</fullName>
    </submittedName>
</protein>
<evidence type="ECO:0000313" key="2">
    <source>
        <dbReference type="Proteomes" id="UP000530234"/>
    </source>
</evidence>
<dbReference type="AlphaFoldDB" id="A0A7W3XX24"/>
<keyword evidence="2" id="KW-1185">Reference proteome</keyword>
<dbReference type="Proteomes" id="UP000530234">
    <property type="component" value="Unassembled WGS sequence"/>
</dbReference>
<name>A0A7W3XX24_9ACTN</name>
<comment type="caution">
    <text evidence="1">The sequence shown here is derived from an EMBL/GenBank/DDBJ whole genome shotgun (WGS) entry which is preliminary data.</text>
</comment>
<dbReference type="EMBL" id="VKHS01000265">
    <property type="protein sequence ID" value="MBB0230346.1"/>
    <property type="molecule type" value="Genomic_DNA"/>
</dbReference>
<accession>A0A7W3XX24</accession>
<dbReference type="Pfam" id="PF11209">
    <property type="entry name" value="LmeA"/>
    <property type="match status" value="1"/>
</dbReference>
<organism evidence="1 2">
    <name type="scientific">Streptomyces calidiresistens</name>
    <dbReference type="NCBI Taxonomy" id="1485586"/>
    <lineage>
        <taxon>Bacteria</taxon>
        <taxon>Bacillati</taxon>
        <taxon>Actinomycetota</taxon>
        <taxon>Actinomycetes</taxon>
        <taxon>Kitasatosporales</taxon>
        <taxon>Streptomycetaceae</taxon>
        <taxon>Streptomyces</taxon>
    </lineage>
</organism>
<evidence type="ECO:0000313" key="1">
    <source>
        <dbReference type="EMBL" id="MBB0230346.1"/>
    </source>
</evidence>
<sequence>MRVLRAGLILLIVLGVLAVVADRLAVRWAEGEVASRTQAAMDLEREPEVSIEGFPFLTQVAGRELERVRLSLDAHRIQLDDQEITARDLSLDLRNVVLEDGYRSAVARDAAGSVVLGYEDLSELATQDVLGLSDQLALELSYAGGDAEDHQVAVQLLTMGQAVVPPVLAEMSFEGDLLSLRLDEIPSLPLPGLEDRLRDVIHRERTLHGLPSGVTLEGLVATERGVELTFTGTDLPLGGNGLG</sequence>
<dbReference type="InterPro" id="IPR021373">
    <property type="entry name" value="DUF2993"/>
</dbReference>
<gene>
    <name evidence="1" type="ORF">FOE67_12695</name>
</gene>
<proteinExistence type="predicted"/>